<keyword evidence="3" id="KW-1185">Reference proteome</keyword>
<dbReference type="EMBL" id="KK108073">
    <property type="protein sequence ID" value="EZA46941.1"/>
    <property type="molecule type" value="Genomic_DNA"/>
</dbReference>
<protein>
    <submittedName>
        <fullName evidence="2">Uncharacterized protein</fullName>
    </submittedName>
</protein>
<evidence type="ECO:0000313" key="3">
    <source>
        <dbReference type="Proteomes" id="UP000053097"/>
    </source>
</evidence>
<sequence length="87" mass="10165">MTLMTYFERLSIKALIRFKIYCFVDGCKKLATYSSHILLILRIPYITGKHDQKNRKLKFVTLCIACFLNTNTWTLGYFLDSTVQAFA</sequence>
<gene>
    <name evidence="2" type="ORF">X777_00543</name>
</gene>
<proteinExistence type="predicted"/>
<dbReference type="Proteomes" id="UP000053097">
    <property type="component" value="Unassembled WGS sequence"/>
</dbReference>
<dbReference type="AlphaFoldDB" id="A0A026VTU2"/>
<keyword evidence="1" id="KW-1133">Transmembrane helix</keyword>
<reference evidence="2 3" key="1">
    <citation type="journal article" date="2014" name="Curr. Biol.">
        <title>The genome of the clonal raider ant Cerapachys biroi.</title>
        <authorList>
            <person name="Oxley P.R."/>
            <person name="Ji L."/>
            <person name="Fetter-Pruneda I."/>
            <person name="McKenzie S.K."/>
            <person name="Li C."/>
            <person name="Hu H."/>
            <person name="Zhang G."/>
            <person name="Kronauer D.J."/>
        </authorList>
    </citation>
    <scope>NUCLEOTIDE SEQUENCE [LARGE SCALE GENOMIC DNA]</scope>
</reference>
<name>A0A026VTU2_OOCBI</name>
<evidence type="ECO:0000313" key="2">
    <source>
        <dbReference type="EMBL" id="EZA46941.1"/>
    </source>
</evidence>
<organism evidence="2 3">
    <name type="scientific">Ooceraea biroi</name>
    <name type="common">Clonal raider ant</name>
    <name type="synonym">Cerapachys biroi</name>
    <dbReference type="NCBI Taxonomy" id="2015173"/>
    <lineage>
        <taxon>Eukaryota</taxon>
        <taxon>Metazoa</taxon>
        <taxon>Ecdysozoa</taxon>
        <taxon>Arthropoda</taxon>
        <taxon>Hexapoda</taxon>
        <taxon>Insecta</taxon>
        <taxon>Pterygota</taxon>
        <taxon>Neoptera</taxon>
        <taxon>Endopterygota</taxon>
        <taxon>Hymenoptera</taxon>
        <taxon>Apocrita</taxon>
        <taxon>Aculeata</taxon>
        <taxon>Formicoidea</taxon>
        <taxon>Formicidae</taxon>
        <taxon>Dorylinae</taxon>
        <taxon>Ooceraea</taxon>
    </lineage>
</organism>
<accession>A0A026VTU2</accession>
<keyword evidence="1" id="KW-0472">Membrane</keyword>
<feature type="transmembrane region" description="Helical" evidence="1">
    <location>
        <begin position="59"/>
        <end position="79"/>
    </location>
</feature>
<evidence type="ECO:0000256" key="1">
    <source>
        <dbReference type="SAM" id="Phobius"/>
    </source>
</evidence>
<keyword evidence="1" id="KW-0812">Transmembrane</keyword>